<keyword evidence="4" id="KW-1185">Reference proteome</keyword>
<evidence type="ECO:0000313" key="3">
    <source>
        <dbReference type="EMBL" id="MCQ8770997.1"/>
    </source>
</evidence>
<sequence>MKQVPFGALSAGLAVLGTALVAFAFQLRADGYEQYVQDVAYVAGTAYFTAIMTVVMWFRTDRPHSS</sequence>
<keyword evidence="1" id="KW-0472">Membrane</keyword>
<proteinExistence type="predicted"/>
<accession>A0A9X2RLJ7</accession>
<evidence type="ECO:0000313" key="4">
    <source>
        <dbReference type="Proteomes" id="UP001142374"/>
    </source>
</evidence>
<keyword evidence="2" id="KW-0732">Signal</keyword>
<feature type="transmembrane region" description="Helical" evidence="1">
    <location>
        <begin position="39"/>
        <end position="58"/>
    </location>
</feature>
<keyword evidence="1" id="KW-0812">Transmembrane</keyword>
<evidence type="ECO:0000256" key="2">
    <source>
        <dbReference type="SAM" id="SignalP"/>
    </source>
</evidence>
<evidence type="ECO:0000256" key="1">
    <source>
        <dbReference type="SAM" id="Phobius"/>
    </source>
</evidence>
<gene>
    <name evidence="3" type="ORF">NQU55_14655</name>
</gene>
<dbReference type="AlphaFoldDB" id="A0A9X2RLJ7"/>
<comment type="caution">
    <text evidence="3">The sequence shown here is derived from an EMBL/GenBank/DDBJ whole genome shotgun (WGS) entry which is preliminary data.</text>
</comment>
<feature type="signal peptide" evidence="2">
    <location>
        <begin position="1"/>
        <end position="24"/>
    </location>
</feature>
<dbReference type="EMBL" id="JANIID010000011">
    <property type="protein sequence ID" value="MCQ8770997.1"/>
    <property type="molecule type" value="Genomic_DNA"/>
</dbReference>
<feature type="chain" id="PRO_5040927150" evidence="2">
    <location>
        <begin position="25"/>
        <end position="66"/>
    </location>
</feature>
<dbReference type="Pfam" id="PF19943">
    <property type="entry name" value="DUF6405"/>
    <property type="match status" value="1"/>
</dbReference>
<dbReference type="Proteomes" id="UP001142374">
    <property type="component" value="Unassembled WGS sequence"/>
</dbReference>
<dbReference type="InterPro" id="IPR045643">
    <property type="entry name" value="DUF6405"/>
</dbReference>
<keyword evidence="1" id="KW-1133">Transmembrane helix</keyword>
<organism evidence="3 4">
    <name type="scientific">Streptomyces telluris</name>
    <dbReference type="NCBI Taxonomy" id="2720021"/>
    <lineage>
        <taxon>Bacteria</taxon>
        <taxon>Bacillati</taxon>
        <taxon>Actinomycetota</taxon>
        <taxon>Actinomycetes</taxon>
        <taxon>Kitasatosporales</taxon>
        <taxon>Streptomycetaceae</taxon>
        <taxon>Streptomyces</taxon>
    </lineage>
</organism>
<dbReference type="RefSeq" id="WP_168094438.1">
    <property type="nucleotide sequence ID" value="NZ_JAATER010000253.1"/>
</dbReference>
<reference evidence="3" key="1">
    <citation type="submission" date="2022-06" db="EMBL/GenBank/DDBJ databases">
        <title>WGS of actinobacteria.</title>
        <authorList>
            <person name="Thawai C."/>
        </authorList>
    </citation>
    <scope>NUCLEOTIDE SEQUENCE</scope>
    <source>
        <strain evidence="3">AA8</strain>
    </source>
</reference>
<name>A0A9X2RLJ7_9ACTN</name>
<protein>
    <submittedName>
        <fullName evidence="3">SCO3870 family protein</fullName>
    </submittedName>
</protein>